<keyword evidence="10 15" id="KW-0560">Oxidoreductase</keyword>
<evidence type="ECO:0000256" key="8">
    <source>
        <dbReference type="ARBA" id="ARBA00022824"/>
    </source>
</evidence>
<keyword evidence="9" id="KW-0492">Microsome</keyword>
<dbReference type="EMBL" id="JABSTR010001837">
    <property type="protein sequence ID" value="KAH9384232.1"/>
    <property type="molecule type" value="Genomic_DNA"/>
</dbReference>
<evidence type="ECO:0000256" key="14">
    <source>
        <dbReference type="PIRSR" id="PIRSR602403-1"/>
    </source>
</evidence>
<evidence type="ECO:0000256" key="4">
    <source>
        <dbReference type="ARBA" id="ARBA00004406"/>
    </source>
</evidence>
<evidence type="ECO:0000256" key="6">
    <source>
        <dbReference type="ARBA" id="ARBA00022617"/>
    </source>
</evidence>
<comment type="similarity">
    <text evidence="5 15">Belongs to the cytochrome P450 family.</text>
</comment>
<evidence type="ECO:0000256" key="16">
    <source>
        <dbReference type="SAM" id="MobiDB-lite"/>
    </source>
</evidence>
<keyword evidence="8" id="KW-0256">Endoplasmic reticulum</keyword>
<dbReference type="SUPFAM" id="SSF48264">
    <property type="entry name" value="Cytochrome P450"/>
    <property type="match status" value="1"/>
</dbReference>
<keyword evidence="7 14" id="KW-0479">Metal-binding</keyword>
<dbReference type="InterPro" id="IPR017972">
    <property type="entry name" value="Cyt_P450_CS"/>
</dbReference>
<dbReference type="VEuPathDB" id="VectorBase:HLOH_048732"/>
<keyword evidence="11 14" id="KW-0408">Iron</keyword>
<evidence type="ECO:0000256" key="15">
    <source>
        <dbReference type="RuleBase" id="RU000461"/>
    </source>
</evidence>
<dbReference type="InterPro" id="IPR036396">
    <property type="entry name" value="Cyt_P450_sf"/>
</dbReference>
<dbReference type="OrthoDB" id="2789670at2759"/>
<dbReference type="GO" id="GO:0016705">
    <property type="term" value="F:oxidoreductase activity, acting on paired donors, with incorporation or reduction of molecular oxygen"/>
    <property type="evidence" value="ECO:0007669"/>
    <property type="project" value="InterPro"/>
</dbReference>
<keyword evidence="12 15" id="KW-0503">Monooxygenase</keyword>
<accession>A0A9J6HBJ3</accession>
<dbReference type="AlphaFoldDB" id="A0A9J6HBJ3"/>
<dbReference type="Pfam" id="PF00067">
    <property type="entry name" value="p450"/>
    <property type="match status" value="1"/>
</dbReference>
<feature type="binding site" description="axial binding residue" evidence="14">
    <location>
        <position position="42"/>
    </location>
    <ligand>
        <name>heme</name>
        <dbReference type="ChEBI" id="CHEBI:30413"/>
    </ligand>
    <ligandPart>
        <name>Fe</name>
        <dbReference type="ChEBI" id="CHEBI:18248"/>
    </ligandPart>
</feature>
<sequence length="189" mass="21692">MHRDPEFFPEPEKFNPERFSSENEATIRPYTYLPFGAGPRNCIGMRLAMQAVKLCLLHSVHKVQFVRVEKTQADERSIHCTQLLSRTPKKASPYTASFTASSERCPRQGKAAPPCTLLREGHLLLKILDGLRDSLSENGHEVNSLKQRYERLHRKNVFETQRQLVVVVVCRQWRILIHVDASGLTSRGR</sequence>
<dbReference type="Proteomes" id="UP000821853">
    <property type="component" value="Unassembled WGS sequence"/>
</dbReference>
<evidence type="ECO:0000256" key="7">
    <source>
        <dbReference type="ARBA" id="ARBA00022723"/>
    </source>
</evidence>
<dbReference type="GO" id="GO:0005789">
    <property type="term" value="C:endoplasmic reticulum membrane"/>
    <property type="evidence" value="ECO:0007669"/>
    <property type="project" value="UniProtKB-SubCell"/>
</dbReference>
<evidence type="ECO:0000256" key="12">
    <source>
        <dbReference type="ARBA" id="ARBA00023033"/>
    </source>
</evidence>
<comment type="caution">
    <text evidence="17">The sequence shown here is derived from an EMBL/GenBank/DDBJ whole genome shotgun (WGS) entry which is preliminary data.</text>
</comment>
<feature type="compositionally biased region" description="Basic and acidic residues" evidence="16">
    <location>
        <begin position="1"/>
        <end position="21"/>
    </location>
</feature>
<feature type="region of interest" description="Disordered" evidence="16">
    <location>
        <begin position="1"/>
        <end position="22"/>
    </location>
</feature>
<keyword evidence="6 14" id="KW-0349">Heme</keyword>
<dbReference type="InterPro" id="IPR002403">
    <property type="entry name" value="Cyt_P450_E_grp-IV"/>
</dbReference>
<evidence type="ECO:0000256" key="13">
    <source>
        <dbReference type="ARBA" id="ARBA00023136"/>
    </source>
</evidence>
<dbReference type="GO" id="GO:0020037">
    <property type="term" value="F:heme binding"/>
    <property type="evidence" value="ECO:0007669"/>
    <property type="project" value="InterPro"/>
</dbReference>
<name>A0A9J6HBJ3_HAELO</name>
<dbReference type="InterPro" id="IPR050476">
    <property type="entry name" value="Insect_CytP450_Detox"/>
</dbReference>
<evidence type="ECO:0000256" key="10">
    <source>
        <dbReference type="ARBA" id="ARBA00023002"/>
    </source>
</evidence>
<dbReference type="PROSITE" id="PS00086">
    <property type="entry name" value="CYTOCHROME_P450"/>
    <property type="match status" value="1"/>
</dbReference>
<evidence type="ECO:0000256" key="11">
    <source>
        <dbReference type="ARBA" id="ARBA00023004"/>
    </source>
</evidence>
<dbReference type="PANTHER" id="PTHR24292">
    <property type="entry name" value="CYTOCHROME P450"/>
    <property type="match status" value="1"/>
</dbReference>
<dbReference type="PANTHER" id="PTHR24292:SF54">
    <property type="entry name" value="CYP9F3-RELATED"/>
    <property type="match status" value="1"/>
</dbReference>
<comment type="subcellular location">
    <subcellularLocation>
        <location evidence="4">Endoplasmic reticulum membrane</location>
        <topology evidence="4">Peripheral membrane protein</topology>
    </subcellularLocation>
    <subcellularLocation>
        <location evidence="3">Microsome membrane</location>
        <topology evidence="3">Peripheral membrane protein</topology>
    </subcellularLocation>
</comment>
<evidence type="ECO:0008006" key="19">
    <source>
        <dbReference type="Google" id="ProtNLM"/>
    </source>
</evidence>
<evidence type="ECO:0000256" key="9">
    <source>
        <dbReference type="ARBA" id="ARBA00022848"/>
    </source>
</evidence>
<dbReference type="InterPro" id="IPR001128">
    <property type="entry name" value="Cyt_P450"/>
</dbReference>
<gene>
    <name evidence="17" type="ORF">HPB48_026225</name>
</gene>
<dbReference type="GO" id="GO:0005506">
    <property type="term" value="F:iron ion binding"/>
    <property type="evidence" value="ECO:0007669"/>
    <property type="project" value="InterPro"/>
</dbReference>
<organism evidence="17 18">
    <name type="scientific">Haemaphysalis longicornis</name>
    <name type="common">Bush tick</name>
    <dbReference type="NCBI Taxonomy" id="44386"/>
    <lineage>
        <taxon>Eukaryota</taxon>
        <taxon>Metazoa</taxon>
        <taxon>Ecdysozoa</taxon>
        <taxon>Arthropoda</taxon>
        <taxon>Chelicerata</taxon>
        <taxon>Arachnida</taxon>
        <taxon>Acari</taxon>
        <taxon>Parasitiformes</taxon>
        <taxon>Ixodida</taxon>
        <taxon>Ixodoidea</taxon>
        <taxon>Ixodidae</taxon>
        <taxon>Haemaphysalinae</taxon>
        <taxon>Haemaphysalis</taxon>
    </lineage>
</organism>
<protein>
    <recommendedName>
        <fullName evidence="19">Cytochrome P450</fullName>
    </recommendedName>
</protein>
<dbReference type="PRINTS" id="PR00465">
    <property type="entry name" value="EP450IV"/>
</dbReference>
<evidence type="ECO:0000256" key="3">
    <source>
        <dbReference type="ARBA" id="ARBA00004174"/>
    </source>
</evidence>
<evidence type="ECO:0000313" key="17">
    <source>
        <dbReference type="EMBL" id="KAH9384232.1"/>
    </source>
</evidence>
<comment type="function">
    <text evidence="2">May be involved in the metabolism of insect hormones and in the breakdown of synthetic insecticides.</text>
</comment>
<evidence type="ECO:0000256" key="1">
    <source>
        <dbReference type="ARBA" id="ARBA00001971"/>
    </source>
</evidence>
<dbReference type="Gene3D" id="1.10.630.10">
    <property type="entry name" value="Cytochrome P450"/>
    <property type="match status" value="1"/>
</dbReference>
<evidence type="ECO:0000256" key="5">
    <source>
        <dbReference type="ARBA" id="ARBA00010617"/>
    </source>
</evidence>
<evidence type="ECO:0000256" key="2">
    <source>
        <dbReference type="ARBA" id="ARBA00003690"/>
    </source>
</evidence>
<comment type="cofactor">
    <cofactor evidence="1 14">
        <name>heme</name>
        <dbReference type="ChEBI" id="CHEBI:30413"/>
    </cofactor>
</comment>
<keyword evidence="18" id="KW-1185">Reference proteome</keyword>
<reference evidence="17 18" key="1">
    <citation type="journal article" date="2020" name="Cell">
        <title>Large-Scale Comparative Analyses of Tick Genomes Elucidate Their Genetic Diversity and Vector Capacities.</title>
        <authorList>
            <consortium name="Tick Genome and Microbiome Consortium (TIGMIC)"/>
            <person name="Jia N."/>
            <person name="Wang J."/>
            <person name="Shi W."/>
            <person name="Du L."/>
            <person name="Sun Y."/>
            <person name="Zhan W."/>
            <person name="Jiang J.F."/>
            <person name="Wang Q."/>
            <person name="Zhang B."/>
            <person name="Ji P."/>
            <person name="Bell-Sakyi L."/>
            <person name="Cui X.M."/>
            <person name="Yuan T.T."/>
            <person name="Jiang B.G."/>
            <person name="Yang W.F."/>
            <person name="Lam T.T."/>
            <person name="Chang Q.C."/>
            <person name="Ding S.J."/>
            <person name="Wang X.J."/>
            <person name="Zhu J.G."/>
            <person name="Ruan X.D."/>
            <person name="Zhao L."/>
            <person name="Wei J.T."/>
            <person name="Ye R.Z."/>
            <person name="Que T.C."/>
            <person name="Du C.H."/>
            <person name="Zhou Y.H."/>
            <person name="Cheng J.X."/>
            <person name="Dai P.F."/>
            <person name="Guo W.B."/>
            <person name="Han X.H."/>
            <person name="Huang E.J."/>
            <person name="Li L.F."/>
            <person name="Wei W."/>
            <person name="Gao Y.C."/>
            <person name="Liu J.Z."/>
            <person name="Shao H.Z."/>
            <person name="Wang X."/>
            <person name="Wang C.C."/>
            <person name="Yang T.C."/>
            <person name="Huo Q.B."/>
            <person name="Li W."/>
            <person name="Chen H.Y."/>
            <person name="Chen S.E."/>
            <person name="Zhou L.G."/>
            <person name="Ni X.B."/>
            <person name="Tian J.H."/>
            <person name="Sheng Y."/>
            <person name="Liu T."/>
            <person name="Pan Y.S."/>
            <person name="Xia L.Y."/>
            <person name="Li J."/>
            <person name="Zhao F."/>
            <person name="Cao W.C."/>
        </authorList>
    </citation>
    <scope>NUCLEOTIDE SEQUENCE [LARGE SCALE GENOMIC DNA]</scope>
    <source>
        <strain evidence="17">HaeL-2018</strain>
    </source>
</reference>
<evidence type="ECO:0000313" key="18">
    <source>
        <dbReference type="Proteomes" id="UP000821853"/>
    </source>
</evidence>
<proteinExistence type="inferred from homology"/>
<keyword evidence="13" id="KW-0472">Membrane</keyword>
<dbReference type="GO" id="GO:0004497">
    <property type="term" value="F:monooxygenase activity"/>
    <property type="evidence" value="ECO:0007669"/>
    <property type="project" value="UniProtKB-KW"/>
</dbReference>